<dbReference type="PATRIC" id="fig|940295.4.peg.1260"/>
<sequence>MRGRVLVAGIGGGGDVGSAHCVATYLRELGYRVFLASVVWERMVRDPVPGPISPKEVQGAEQYNWIAVVRGGEFSLREGKKVEPEAALLAKATGESVILLDLTGGYYSLYQSFLEAIELTGSDIVIGVDAGGDVLAMPGDDDVWSPLTDSIALAVLQDLETSQLAVVGPGCDGEMPTEKVLRRISMVWKNGGNLGGFVISRNLKEVCERAMKFMKTEASRVVLRAASGEFGEVEIRRGSRKLLLSPVLATTFFLDPKKVQSPLANAVRGTKSIEEASAKMLENCSVSELELEKILKKLGEPTKENLEKARETLLKMRRCSDASNLQREEMERFKD</sequence>
<evidence type="ECO:0008006" key="3">
    <source>
        <dbReference type="Google" id="ProtNLM"/>
    </source>
</evidence>
<accession>A0A0U3G0V2</accession>
<dbReference type="GeneID" id="30680675"/>
<dbReference type="RefSeq" id="WP_075050209.1">
    <property type="nucleotide sequence ID" value="NZ_CP006867.1"/>
</dbReference>
<evidence type="ECO:0000313" key="2">
    <source>
        <dbReference type="Proteomes" id="UP000060778"/>
    </source>
</evidence>
<gene>
    <name evidence="1" type="ORF">EYM_06505</name>
</gene>
<protein>
    <recommendedName>
        <fullName evidence="3">DUF1152 domain-containing protein</fullName>
    </recommendedName>
</protein>
<dbReference type="OrthoDB" id="275458at2157"/>
<reference evidence="1 2" key="1">
    <citation type="submission" date="2013-11" db="EMBL/GenBank/DDBJ databases">
        <title>Comparative genomics of Ignicoccus.</title>
        <authorList>
            <person name="Podar M."/>
        </authorList>
    </citation>
    <scope>NUCLEOTIDE SEQUENCE [LARGE SCALE GENOMIC DNA]</scope>
    <source>
        <strain evidence="1 2">DSM 13165</strain>
    </source>
</reference>
<organism evidence="1 2">
    <name type="scientific">Ignicoccus islandicus DSM 13165</name>
    <dbReference type="NCBI Taxonomy" id="940295"/>
    <lineage>
        <taxon>Archaea</taxon>
        <taxon>Thermoproteota</taxon>
        <taxon>Thermoprotei</taxon>
        <taxon>Desulfurococcales</taxon>
        <taxon>Desulfurococcaceae</taxon>
        <taxon>Ignicoccus</taxon>
    </lineage>
</organism>
<dbReference type="Pfam" id="PF06626">
    <property type="entry name" value="DUF1152"/>
    <property type="match status" value="1"/>
</dbReference>
<evidence type="ECO:0000313" key="1">
    <source>
        <dbReference type="EMBL" id="ALU11948.1"/>
    </source>
</evidence>
<dbReference type="AlphaFoldDB" id="A0A0U3G0V2"/>
<dbReference type="Proteomes" id="UP000060778">
    <property type="component" value="Chromosome"/>
</dbReference>
<dbReference type="KEGG" id="iis:EYM_06505"/>
<name>A0A0U3G0V2_9CREN</name>
<dbReference type="STRING" id="940295.EYM_06505"/>
<proteinExistence type="predicted"/>
<keyword evidence="2" id="KW-1185">Reference proteome</keyword>
<dbReference type="InterPro" id="IPR010581">
    <property type="entry name" value="DUF1152"/>
</dbReference>
<dbReference type="EMBL" id="CP006867">
    <property type="protein sequence ID" value="ALU11948.1"/>
    <property type="molecule type" value="Genomic_DNA"/>
</dbReference>